<proteinExistence type="predicted"/>
<comment type="caution">
    <text evidence="2">The sequence shown here is derived from an EMBL/GenBank/DDBJ whole genome shotgun (WGS) entry which is preliminary data.</text>
</comment>
<dbReference type="AlphaFoldDB" id="A0A5C6EL24"/>
<feature type="compositionally biased region" description="Acidic residues" evidence="1">
    <location>
        <begin position="118"/>
        <end position="127"/>
    </location>
</feature>
<evidence type="ECO:0000313" key="2">
    <source>
        <dbReference type="EMBL" id="TWU47969.1"/>
    </source>
</evidence>
<organism evidence="2 3">
    <name type="scientific">Rubripirellula reticaptiva</name>
    <dbReference type="NCBI Taxonomy" id="2528013"/>
    <lineage>
        <taxon>Bacteria</taxon>
        <taxon>Pseudomonadati</taxon>
        <taxon>Planctomycetota</taxon>
        <taxon>Planctomycetia</taxon>
        <taxon>Pirellulales</taxon>
        <taxon>Pirellulaceae</taxon>
        <taxon>Rubripirellula</taxon>
    </lineage>
</organism>
<reference evidence="2 3" key="1">
    <citation type="submission" date="2019-02" db="EMBL/GenBank/DDBJ databases">
        <title>Deep-cultivation of Planctomycetes and their phenomic and genomic characterization uncovers novel biology.</title>
        <authorList>
            <person name="Wiegand S."/>
            <person name="Jogler M."/>
            <person name="Boedeker C."/>
            <person name="Pinto D."/>
            <person name="Vollmers J."/>
            <person name="Rivas-Marin E."/>
            <person name="Kohn T."/>
            <person name="Peeters S.H."/>
            <person name="Heuer A."/>
            <person name="Rast P."/>
            <person name="Oberbeckmann S."/>
            <person name="Bunk B."/>
            <person name="Jeske O."/>
            <person name="Meyerdierks A."/>
            <person name="Storesund J.E."/>
            <person name="Kallscheuer N."/>
            <person name="Luecker S."/>
            <person name="Lage O.M."/>
            <person name="Pohl T."/>
            <person name="Merkel B.J."/>
            <person name="Hornburger P."/>
            <person name="Mueller R.-W."/>
            <person name="Bruemmer F."/>
            <person name="Labrenz M."/>
            <person name="Spormann A.M."/>
            <person name="Op Den Camp H."/>
            <person name="Overmann J."/>
            <person name="Amann R."/>
            <person name="Jetten M.S.M."/>
            <person name="Mascher T."/>
            <person name="Medema M.H."/>
            <person name="Devos D.P."/>
            <person name="Kaster A.-K."/>
            <person name="Ovreas L."/>
            <person name="Rohde M."/>
            <person name="Galperin M.Y."/>
            <person name="Jogler C."/>
        </authorList>
    </citation>
    <scope>NUCLEOTIDE SEQUENCE [LARGE SCALE GENOMIC DNA]</scope>
    <source>
        <strain evidence="2 3">Poly59</strain>
    </source>
</reference>
<feature type="compositionally biased region" description="Pro residues" evidence="1">
    <location>
        <begin position="149"/>
        <end position="159"/>
    </location>
</feature>
<evidence type="ECO:0000313" key="3">
    <source>
        <dbReference type="Proteomes" id="UP000317977"/>
    </source>
</evidence>
<dbReference type="EMBL" id="SJPX01000005">
    <property type="protein sequence ID" value="TWU47969.1"/>
    <property type="molecule type" value="Genomic_DNA"/>
</dbReference>
<keyword evidence="3" id="KW-1185">Reference proteome</keyword>
<feature type="region of interest" description="Disordered" evidence="1">
    <location>
        <begin position="36"/>
        <end position="64"/>
    </location>
</feature>
<sequence length="370" mass="40576">MMSESRVLEDQLYQADYENRILRDRLEQYQRKVAAARVPTPSTMRPHDHPAALGGSASSMRNSLPPAPYADPAADLPMFDMGEGLEADEYEMPMFDEGDPVDAGTIDPDTMGARNDETSEETSDGDSYEGILPEPKPKNPNALRDPEPLGAPSPVPDPRSTPNTDDIHADDIDESFLLPAPGGPVPPGKKDLMIPPIEEGEVLPPPLDGKQAKPPGQIMLPDALQAAQGLPEKLQIHPVLSVGHHTDGELDGAVIVVNAIDATGRPVDIADFDIEAELSVVVLDPSRPSEDAMIGRWDFDRWQIQAFVRQHPVSGLHVPIQWKDEIPNGEDVVVHVRLRGEDNDMRCESELRLAEKEPISDWTPRARALR</sequence>
<protein>
    <submittedName>
        <fullName evidence="2">Uncharacterized protein</fullName>
    </submittedName>
</protein>
<name>A0A5C6EL24_9BACT</name>
<dbReference type="Proteomes" id="UP000317977">
    <property type="component" value="Unassembled WGS sequence"/>
</dbReference>
<gene>
    <name evidence="2" type="ORF">Poly59_48130</name>
</gene>
<feature type="region of interest" description="Disordered" evidence="1">
    <location>
        <begin position="94"/>
        <end position="169"/>
    </location>
</feature>
<accession>A0A5C6EL24</accession>
<evidence type="ECO:0000256" key="1">
    <source>
        <dbReference type="SAM" id="MobiDB-lite"/>
    </source>
</evidence>